<dbReference type="InterPro" id="IPR004843">
    <property type="entry name" value="Calcineurin-like_PHP"/>
</dbReference>
<dbReference type="Proteomes" id="UP000225706">
    <property type="component" value="Unassembled WGS sequence"/>
</dbReference>
<dbReference type="EMBL" id="LSMT01000374">
    <property type="protein sequence ID" value="PFX19149.1"/>
    <property type="molecule type" value="Genomic_DNA"/>
</dbReference>
<gene>
    <name evidence="2" type="primary">papl</name>
    <name evidence="2" type="ORF">AWC38_SpisGene16450</name>
</gene>
<sequence>MQTHSTDFPGNYPGYDDTWSQEKFEEDNAVVGDDFMNQIQPIAAYVPYMTCPGNHEYAYNFSNYKNRFSMPGNTENIYYR</sequence>
<proteinExistence type="predicted"/>
<name>A0A2B4RQS7_STYPI</name>
<evidence type="ECO:0000313" key="3">
    <source>
        <dbReference type="Proteomes" id="UP000225706"/>
    </source>
</evidence>
<accession>A0A2B4RQS7</accession>
<dbReference type="Pfam" id="PF00149">
    <property type="entry name" value="Metallophos"/>
    <property type="match status" value="1"/>
</dbReference>
<dbReference type="SUPFAM" id="SSF56300">
    <property type="entry name" value="Metallo-dependent phosphatases"/>
    <property type="match status" value="1"/>
</dbReference>
<dbReference type="STRING" id="50429.A0A2B4RQS7"/>
<keyword evidence="3" id="KW-1185">Reference proteome</keyword>
<dbReference type="PANTHER" id="PTHR45867:SF3">
    <property type="entry name" value="ACID PHOSPHATASE TYPE 7"/>
    <property type="match status" value="1"/>
</dbReference>
<dbReference type="GO" id="GO:0016787">
    <property type="term" value="F:hydrolase activity"/>
    <property type="evidence" value="ECO:0007669"/>
    <property type="project" value="InterPro"/>
</dbReference>
<comment type="caution">
    <text evidence="2">The sequence shown here is derived from an EMBL/GenBank/DDBJ whole genome shotgun (WGS) entry which is preliminary data.</text>
</comment>
<dbReference type="AlphaFoldDB" id="A0A2B4RQS7"/>
<evidence type="ECO:0000313" key="2">
    <source>
        <dbReference type="EMBL" id="PFX19149.1"/>
    </source>
</evidence>
<dbReference type="OrthoDB" id="45007at2759"/>
<dbReference type="Gene3D" id="3.60.21.10">
    <property type="match status" value="1"/>
</dbReference>
<reference evidence="3" key="1">
    <citation type="journal article" date="2017" name="bioRxiv">
        <title>Comparative analysis of the genomes of Stylophora pistillata and Acropora digitifera provides evidence for extensive differences between species of corals.</title>
        <authorList>
            <person name="Voolstra C.R."/>
            <person name="Li Y."/>
            <person name="Liew Y.J."/>
            <person name="Baumgarten S."/>
            <person name="Zoccola D."/>
            <person name="Flot J.-F."/>
            <person name="Tambutte S."/>
            <person name="Allemand D."/>
            <person name="Aranda M."/>
        </authorList>
    </citation>
    <scope>NUCLEOTIDE SEQUENCE [LARGE SCALE GENOMIC DNA]</scope>
</reference>
<organism evidence="2 3">
    <name type="scientific">Stylophora pistillata</name>
    <name type="common">Smooth cauliflower coral</name>
    <dbReference type="NCBI Taxonomy" id="50429"/>
    <lineage>
        <taxon>Eukaryota</taxon>
        <taxon>Metazoa</taxon>
        <taxon>Cnidaria</taxon>
        <taxon>Anthozoa</taxon>
        <taxon>Hexacorallia</taxon>
        <taxon>Scleractinia</taxon>
        <taxon>Astrocoeniina</taxon>
        <taxon>Pocilloporidae</taxon>
        <taxon>Stylophora</taxon>
    </lineage>
</organism>
<evidence type="ECO:0000259" key="1">
    <source>
        <dbReference type="Pfam" id="PF00149"/>
    </source>
</evidence>
<dbReference type="PANTHER" id="PTHR45867">
    <property type="entry name" value="PURPLE ACID PHOSPHATASE"/>
    <property type="match status" value="1"/>
</dbReference>
<protein>
    <submittedName>
        <fullName evidence="2">Iron/zinc purple acid phosphatase-like protein</fullName>
    </submittedName>
</protein>
<feature type="domain" description="Calcineurin-like phosphoesterase" evidence="1">
    <location>
        <begin position="10"/>
        <end position="76"/>
    </location>
</feature>
<dbReference type="InterPro" id="IPR029052">
    <property type="entry name" value="Metallo-depent_PP-like"/>
</dbReference>